<dbReference type="Proteomes" id="UP000038200">
    <property type="component" value="Unassembled WGS sequence"/>
</dbReference>
<dbReference type="InterPro" id="IPR050194">
    <property type="entry name" value="Glycosyltransferase_grp1"/>
</dbReference>
<evidence type="ECO:0000259" key="1">
    <source>
        <dbReference type="Pfam" id="PF00534"/>
    </source>
</evidence>
<dbReference type="OrthoDB" id="9811239at2"/>
<evidence type="ECO:0000313" key="3">
    <source>
        <dbReference type="Proteomes" id="UP000038200"/>
    </source>
</evidence>
<protein>
    <recommendedName>
        <fullName evidence="1">Glycosyl transferase family 1 domain-containing protein</fullName>
    </recommendedName>
</protein>
<dbReference type="SUPFAM" id="SSF53756">
    <property type="entry name" value="UDP-Glycosyltransferase/glycogen phosphorylase"/>
    <property type="match status" value="1"/>
</dbReference>
<name>A0A0B7IVJ1_9FLAO</name>
<dbReference type="AlphaFoldDB" id="A0A0B7IVJ1"/>
<reference evidence="2 3" key="1">
    <citation type="submission" date="2015-01" db="EMBL/GenBank/DDBJ databases">
        <authorList>
            <person name="Xiang T."/>
            <person name="Song Y."/>
            <person name="Huang L."/>
            <person name="Wang B."/>
            <person name="Wu P."/>
        </authorList>
    </citation>
    <scope>NUCLEOTIDE SEQUENCE [LARGE SCALE GENOMIC DNA]</scope>
    <source>
        <strain evidence="2 3">CcD93</strain>
    </source>
</reference>
<organism evidence="2 3">
    <name type="scientific">Capnocytophaga canis</name>
    <dbReference type="NCBI Taxonomy" id="1848903"/>
    <lineage>
        <taxon>Bacteria</taxon>
        <taxon>Pseudomonadati</taxon>
        <taxon>Bacteroidota</taxon>
        <taxon>Flavobacteriia</taxon>
        <taxon>Flavobacteriales</taxon>
        <taxon>Flavobacteriaceae</taxon>
        <taxon>Capnocytophaga</taxon>
    </lineage>
</organism>
<dbReference type="GO" id="GO:0016757">
    <property type="term" value="F:glycosyltransferase activity"/>
    <property type="evidence" value="ECO:0007669"/>
    <property type="project" value="TreeGrafter"/>
</dbReference>
<feature type="domain" description="Glycosyl transferase family 1" evidence="1">
    <location>
        <begin position="222"/>
        <end position="370"/>
    </location>
</feature>
<sequence>MRVLLICESSYRYASGGRAARYIAKVLKLHNNEVKLLVLSHPREDVGEDSFYDEYDVEFFSIKTNFSYRVLGLIYQTKIRKELKKRMSDFSPDVIHFASFSSDKPFYALEYAWKSGATVVLQPWMMNFYCYKGFGFKDSSTPVCTLCITGSYFNALKKRCCSYRNIPTLLQYPLLQASALKADVFLSANEDLDHVLSLYGVEKNRIHRFFVPFDYTSIDVPQKKEEDYFIFIGQVKDAKGIYFLVDCFKQLPNQKLKIYPTGDLGELLDKVTGMNNVEVITGVSWETGLAEALASAKAVCLPTLWATTPEYALYESLLFKKAVIVFNVGAHKHLFTDMEDAVVIAPNDMRAYCEAILKLDKNETLRKTIGGKGFYKLLEINNPTKVYESLLKSYKL</sequence>
<gene>
    <name evidence="2" type="ORF">CCAND93_670006</name>
</gene>
<dbReference type="PANTHER" id="PTHR45947">
    <property type="entry name" value="SULFOQUINOVOSYL TRANSFERASE SQD2"/>
    <property type="match status" value="1"/>
</dbReference>
<dbReference type="InterPro" id="IPR001296">
    <property type="entry name" value="Glyco_trans_1"/>
</dbReference>
<dbReference type="PANTHER" id="PTHR45947:SF3">
    <property type="entry name" value="SULFOQUINOVOSYL TRANSFERASE SQD2"/>
    <property type="match status" value="1"/>
</dbReference>
<dbReference type="RefSeq" id="WP_042009266.1">
    <property type="nucleotide sequence ID" value="NZ_CDOL01000258.1"/>
</dbReference>
<proteinExistence type="predicted"/>
<dbReference type="CDD" id="cd03801">
    <property type="entry name" value="GT4_PimA-like"/>
    <property type="match status" value="1"/>
</dbReference>
<evidence type="ECO:0000313" key="2">
    <source>
        <dbReference type="EMBL" id="CEN53968.1"/>
    </source>
</evidence>
<dbReference type="Pfam" id="PF00534">
    <property type="entry name" value="Glycos_transf_1"/>
    <property type="match status" value="1"/>
</dbReference>
<dbReference type="Gene3D" id="3.40.50.2000">
    <property type="entry name" value="Glycogen Phosphorylase B"/>
    <property type="match status" value="2"/>
</dbReference>
<accession>A0A0B7IVJ1</accession>
<dbReference type="EMBL" id="CDOL01000258">
    <property type="protein sequence ID" value="CEN53968.1"/>
    <property type="molecule type" value="Genomic_DNA"/>
</dbReference>